<keyword evidence="5" id="KW-0378">Hydrolase</keyword>
<feature type="domain" description="GP-PDE" evidence="8">
    <location>
        <begin position="44"/>
        <end position="369"/>
    </location>
</feature>
<accession>A0A5C4N0Y9</accession>
<organism evidence="10 11">
    <name type="scientific">Mumia zhuanghuii</name>
    <dbReference type="NCBI Taxonomy" id="2585211"/>
    <lineage>
        <taxon>Bacteria</taxon>
        <taxon>Bacillati</taxon>
        <taxon>Actinomycetota</taxon>
        <taxon>Actinomycetes</taxon>
        <taxon>Propionibacteriales</taxon>
        <taxon>Nocardioidaceae</taxon>
        <taxon>Mumia</taxon>
    </lineage>
</organism>
<dbReference type="Pfam" id="PF03009">
    <property type="entry name" value="GDPD"/>
    <property type="match status" value="1"/>
</dbReference>
<comment type="caution">
    <text evidence="10">The sequence shown here is derived from an EMBL/GenBank/DDBJ whole genome shotgun (WGS) entry which is preliminary data.</text>
</comment>
<dbReference type="PANTHER" id="PTHR43620:SF7">
    <property type="entry name" value="GLYCEROPHOSPHODIESTER PHOSPHODIESTERASE GDPD5-RELATED"/>
    <property type="match status" value="1"/>
</dbReference>
<evidence type="ECO:0000256" key="1">
    <source>
        <dbReference type="ARBA" id="ARBA00007277"/>
    </source>
</evidence>
<comment type="catalytic activity">
    <reaction evidence="6">
        <text>a sn-glycero-3-phosphodiester + H2O = an alcohol + sn-glycerol 3-phosphate + H(+)</text>
        <dbReference type="Rhea" id="RHEA:12969"/>
        <dbReference type="ChEBI" id="CHEBI:15377"/>
        <dbReference type="ChEBI" id="CHEBI:15378"/>
        <dbReference type="ChEBI" id="CHEBI:30879"/>
        <dbReference type="ChEBI" id="CHEBI:57597"/>
        <dbReference type="ChEBI" id="CHEBI:83408"/>
        <dbReference type="EC" id="3.1.4.46"/>
    </reaction>
</comment>
<keyword evidence="4" id="KW-0319">Glycerol metabolism</keyword>
<proteinExistence type="inferred from homology"/>
<name>A0A5C4N0Y9_9ACTN</name>
<dbReference type="Proteomes" id="UP000306740">
    <property type="component" value="Unassembled WGS sequence"/>
</dbReference>
<reference evidence="10 11" key="1">
    <citation type="submission" date="2019-05" db="EMBL/GenBank/DDBJ databases">
        <title>Mumia sp. nov., isolated from the intestinal contents of plateau pika (Ochotona curzoniae) in the Qinghai-Tibet plateau of China.</title>
        <authorList>
            <person name="Tian Z."/>
        </authorList>
    </citation>
    <scope>NUCLEOTIDE SEQUENCE [LARGE SCALE GENOMIC DNA]</scope>
    <source>
        <strain evidence="11">527</strain>
        <strain evidence="10">Z527</strain>
    </source>
</reference>
<evidence type="ECO:0000256" key="6">
    <source>
        <dbReference type="ARBA" id="ARBA00047512"/>
    </source>
</evidence>
<dbReference type="EMBL" id="VDFR01000011">
    <property type="protein sequence ID" value="TNC50928.1"/>
    <property type="molecule type" value="Genomic_DNA"/>
</dbReference>
<dbReference type="AlphaFoldDB" id="A0A5C4N0Y9"/>
<dbReference type="SUPFAM" id="SSF51695">
    <property type="entry name" value="PLC-like phosphodiesterases"/>
    <property type="match status" value="1"/>
</dbReference>
<dbReference type="RefSeq" id="WP_139105221.1">
    <property type="nucleotide sequence ID" value="NZ_VDFR01000011.1"/>
</dbReference>
<evidence type="ECO:0000313" key="9">
    <source>
        <dbReference type="EMBL" id="TNC48115.1"/>
    </source>
</evidence>
<dbReference type="CDD" id="cd08602">
    <property type="entry name" value="GDPD_ScGlpQ1_like"/>
    <property type="match status" value="1"/>
</dbReference>
<evidence type="ECO:0000256" key="4">
    <source>
        <dbReference type="ARBA" id="ARBA00022798"/>
    </source>
</evidence>
<feature type="chain" id="PRO_5035065770" description="glycerophosphodiester phosphodiesterase" evidence="7">
    <location>
        <begin position="28"/>
        <end position="377"/>
    </location>
</feature>
<dbReference type="PROSITE" id="PS51704">
    <property type="entry name" value="GP_PDE"/>
    <property type="match status" value="1"/>
</dbReference>
<gene>
    <name evidence="10" type="ORF">FHE65_02845</name>
    <name evidence="9" type="ORF">FHE65_08300</name>
</gene>
<dbReference type="InterPro" id="IPR017946">
    <property type="entry name" value="PLC-like_Pdiesterase_TIM-brl"/>
</dbReference>
<sequence>MNLMRNTLVAALAAAVAGPLLVSVAPAASADRARASARHRAADPIVIAHRGASGVRPEHTLAAYTLAIRQGADVIEPDLVITKDKVLVARHENEIGGTTDVAEHPEFADRRTTRTIDGGPVTGWFTEDFTLAELKTLRAKERLPLVRPGNTVYDGRFEVPTFEEVLDLAKRESLRRGRVIGVAPETKHPTYFRSIGKNLEDPLVRTLNRRGLNHRRSPVTVQSFETANLKALAKRVRVPLAQNVNPSGRPYDHVVSGDPVTYADMVTPAGLKAMARYADVLSAEKSVLVPRDASGALSTPTTVVRDAHRAGLEVYAWTFRAENQFLPADLRDGTDPTAHGDLDAELRVFYRLGIDGVFSDFPDLAVAARRATTVRAG</sequence>
<dbReference type="GO" id="GO:0006071">
    <property type="term" value="P:glycerol metabolic process"/>
    <property type="evidence" value="ECO:0007669"/>
    <property type="project" value="UniProtKB-KW"/>
</dbReference>
<dbReference type="Gene3D" id="3.20.20.190">
    <property type="entry name" value="Phosphatidylinositol (PI) phosphodiesterase"/>
    <property type="match status" value="1"/>
</dbReference>
<dbReference type="EMBL" id="VDFR01000039">
    <property type="protein sequence ID" value="TNC48115.1"/>
    <property type="molecule type" value="Genomic_DNA"/>
</dbReference>
<dbReference type="OrthoDB" id="9758957at2"/>
<dbReference type="EC" id="3.1.4.46" evidence="2"/>
<evidence type="ECO:0000313" key="10">
    <source>
        <dbReference type="EMBL" id="TNC50928.1"/>
    </source>
</evidence>
<feature type="signal peptide" evidence="7">
    <location>
        <begin position="1"/>
        <end position="27"/>
    </location>
</feature>
<dbReference type="PANTHER" id="PTHR43620">
    <property type="entry name" value="GLYCEROPHOSPHORYL DIESTER PHOSPHODIESTERASE"/>
    <property type="match status" value="1"/>
</dbReference>
<evidence type="ECO:0000256" key="3">
    <source>
        <dbReference type="ARBA" id="ARBA00022729"/>
    </source>
</evidence>
<keyword evidence="3 7" id="KW-0732">Signal</keyword>
<evidence type="ECO:0000256" key="7">
    <source>
        <dbReference type="SAM" id="SignalP"/>
    </source>
</evidence>
<evidence type="ECO:0000256" key="5">
    <source>
        <dbReference type="ARBA" id="ARBA00022801"/>
    </source>
</evidence>
<dbReference type="GO" id="GO:0042597">
    <property type="term" value="C:periplasmic space"/>
    <property type="evidence" value="ECO:0007669"/>
    <property type="project" value="TreeGrafter"/>
</dbReference>
<evidence type="ECO:0000313" key="11">
    <source>
        <dbReference type="Proteomes" id="UP000306740"/>
    </source>
</evidence>
<protein>
    <recommendedName>
        <fullName evidence="2">glycerophosphodiester phosphodiesterase</fullName>
        <ecNumber evidence="2">3.1.4.46</ecNumber>
    </recommendedName>
</protein>
<evidence type="ECO:0000256" key="2">
    <source>
        <dbReference type="ARBA" id="ARBA00012247"/>
    </source>
</evidence>
<dbReference type="GO" id="GO:0008889">
    <property type="term" value="F:glycerophosphodiester phosphodiesterase activity"/>
    <property type="evidence" value="ECO:0007669"/>
    <property type="project" value="UniProtKB-EC"/>
</dbReference>
<evidence type="ECO:0000259" key="8">
    <source>
        <dbReference type="PROSITE" id="PS51704"/>
    </source>
</evidence>
<comment type="similarity">
    <text evidence="1">Belongs to the glycerophosphoryl diester phosphodiesterase family.</text>
</comment>
<dbReference type="InterPro" id="IPR030395">
    <property type="entry name" value="GP_PDE_dom"/>
</dbReference>
<dbReference type="GO" id="GO:0006629">
    <property type="term" value="P:lipid metabolic process"/>
    <property type="evidence" value="ECO:0007669"/>
    <property type="project" value="InterPro"/>
</dbReference>